<feature type="domain" description="Glycosyl transferase family 1" evidence="1">
    <location>
        <begin position="170"/>
        <end position="306"/>
    </location>
</feature>
<dbReference type="EMBL" id="FQUP01000004">
    <property type="protein sequence ID" value="SHG34147.1"/>
    <property type="molecule type" value="Genomic_DNA"/>
</dbReference>
<dbReference type="Pfam" id="PF13439">
    <property type="entry name" value="Glyco_transf_4"/>
    <property type="match status" value="1"/>
</dbReference>
<accession>A0A1M5J0P3</accession>
<organism evidence="3 4">
    <name type="scientific">Kaistia soli DSM 19436</name>
    <dbReference type="NCBI Taxonomy" id="1122133"/>
    <lineage>
        <taxon>Bacteria</taxon>
        <taxon>Pseudomonadati</taxon>
        <taxon>Pseudomonadota</taxon>
        <taxon>Alphaproteobacteria</taxon>
        <taxon>Hyphomicrobiales</taxon>
        <taxon>Kaistiaceae</taxon>
        <taxon>Kaistia</taxon>
    </lineage>
</organism>
<evidence type="ECO:0000259" key="1">
    <source>
        <dbReference type="Pfam" id="PF00534"/>
    </source>
</evidence>
<proteinExistence type="predicted"/>
<dbReference type="Pfam" id="PF00534">
    <property type="entry name" value="Glycos_transf_1"/>
    <property type="match status" value="1"/>
</dbReference>
<evidence type="ECO:0000313" key="4">
    <source>
        <dbReference type="Proteomes" id="UP000184485"/>
    </source>
</evidence>
<dbReference type="Proteomes" id="UP000184485">
    <property type="component" value="Unassembled WGS sequence"/>
</dbReference>
<sequence length="338" mass="37072">MRIAQVAPLLEAVPPRLYGGTERVISWLTEALVEDGHEVTLFATGDSETSASHFVTRAEASRSAGRDHAALADVFAHVRSQLDDFDIVHFHTEFAHFGAFPGAENKCLTTLHLRLDREEAAEAVAAHPEMPLVSISNNQRLPLPDARYVATVPHGMPEDLITEGDGSGGYLLFLGRISPDKRPDRAIKVASALGMTLKIAAKVDAADERYFREEIEPLLATEGVEYLGERDDSGKADLLGKAKALLFPIDWPEPFGLVMIEAMAAGTPIVAWRAGSVPEVIEPGVTGRIVESLDEAVDAVRSIDDLPRHRIRQEFERRFTARRMAQDYVKVYQGLIGS</sequence>
<dbReference type="STRING" id="1122133.SAMN02745157_4065"/>
<dbReference type="RefSeq" id="WP_073056505.1">
    <property type="nucleotide sequence ID" value="NZ_FQUP01000004.1"/>
</dbReference>
<gene>
    <name evidence="3" type="ORF">SAMN02745157_4065</name>
</gene>
<dbReference type="OrthoDB" id="9801573at2"/>
<dbReference type="GO" id="GO:0016757">
    <property type="term" value="F:glycosyltransferase activity"/>
    <property type="evidence" value="ECO:0007669"/>
    <property type="project" value="InterPro"/>
</dbReference>
<dbReference type="CDD" id="cd03802">
    <property type="entry name" value="GT4_AviGT4-like"/>
    <property type="match status" value="1"/>
</dbReference>
<evidence type="ECO:0000259" key="2">
    <source>
        <dbReference type="Pfam" id="PF13439"/>
    </source>
</evidence>
<reference evidence="3 4" key="1">
    <citation type="submission" date="2016-11" db="EMBL/GenBank/DDBJ databases">
        <authorList>
            <person name="Jaros S."/>
            <person name="Januszkiewicz K."/>
            <person name="Wedrychowicz H."/>
        </authorList>
    </citation>
    <scope>NUCLEOTIDE SEQUENCE [LARGE SCALE GENOMIC DNA]</scope>
    <source>
        <strain evidence="3 4">DSM 19436</strain>
    </source>
</reference>
<evidence type="ECO:0000313" key="3">
    <source>
        <dbReference type="EMBL" id="SHG34147.1"/>
    </source>
</evidence>
<dbReference type="PANTHER" id="PTHR12526">
    <property type="entry name" value="GLYCOSYLTRANSFERASE"/>
    <property type="match status" value="1"/>
</dbReference>
<name>A0A1M5J0P3_9HYPH</name>
<dbReference type="SUPFAM" id="SSF53756">
    <property type="entry name" value="UDP-Glycosyltransferase/glycogen phosphorylase"/>
    <property type="match status" value="1"/>
</dbReference>
<dbReference type="Gene3D" id="3.40.50.2000">
    <property type="entry name" value="Glycogen Phosphorylase B"/>
    <property type="match status" value="2"/>
</dbReference>
<feature type="domain" description="Glycosyltransferase subfamily 4-like N-terminal" evidence="2">
    <location>
        <begin position="18"/>
        <end position="115"/>
    </location>
</feature>
<dbReference type="AlphaFoldDB" id="A0A1M5J0P3"/>
<protein>
    <submittedName>
        <fullName evidence="3">Glycosyltransferase involved in cell wall bisynthesis</fullName>
    </submittedName>
</protein>
<dbReference type="PANTHER" id="PTHR12526:SF595">
    <property type="entry name" value="BLL5217 PROTEIN"/>
    <property type="match status" value="1"/>
</dbReference>
<keyword evidence="3" id="KW-0808">Transferase</keyword>
<keyword evidence="4" id="KW-1185">Reference proteome</keyword>
<dbReference type="InterPro" id="IPR001296">
    <property type="entry name" value="Glyco_trans_1"/>
</dbReference>
<dbReference type="InterPro" id="IPR028098">
    <property type="entry name" value="Glyco_trans_4-like_N"/>
</dbReference>